<name>A0ABM9FLT2_9VIBR</name>
<keyword evidence="2" id="KW-1185">Reference proteome</keyword>
<evidence type="ECO:0000313" key="2">
    <source>
        <dbReference type="Proteomes" id="UP001152658"/>
    </source>
</evidence>
<gene>
    <name evidence="1" type="ORF">VAE063_150014</name>
</gene>
<accession>A0ABM9FLT2</accession>
<protein>
    <submittedName>
        <fullName evidence="1">Uncharacterized protein</fullName>
    </submittedName>
</protein>
<sequence length="50" mass="5998">MYLTVDPLNLALRGRLEEIFDSSRNEKIITYQVWFVQFFQKLIRSRASFG</sequence>
<reference evidence="1" key="1">
    <citation type="submission" date="2022-06" db="EMBL/GenBank/DDBJ databases">
        <authorList>
            <person name="Goudenege D."/>
            <person name="Le Roux F."/>
        </authorList>
    </citation>
    <scope>NUCLEOTIDE SEQUENCE</scope>
    <source>
        <strain evidence="1">12-063</strain>
    </source>
</reference>
<dbReference type="EMBL" id="CALYLK010000048">
    <property type="protein sequence ID" value="CAH8205645.1"/>
    <property type="molecule type" value="Genomic_DNA"/>
</dbReference>
<dbReference type="Proteomes" id="UP001152658">
    <property type="component" value="Unassembled WGS sequence"/>
</dbReference>
<comment type="caution">
    <text evidence="1">The sequence shown here is derived from an EMBL/GenBank/DDBJ whole genome shotgun (WGS) entry which is preliminary data.</text>
</comment>
<proteinExistence type="predicted"/>
<evidence type="ECO:0000313" key="1">
    <source>
        <dbReference type="EMBL" id="CAH8205645.1"/>
    </source>
</evidence>
<organism evidence="1 2">
    <name type="scientific">Vibrio aestuarianus</name>
    <dbReference type="NCBI Taxonomy" id="28171"/>
    <lineage>
        <taxon>Bacteria</taxon>
        <taxon>Pseudomonadati</taxon>
        <taxon>Pseudomonadota</taxon>
        <taxon>Gammaproteobacteria</taxon>
        <taxon>Vibrionales</taxon>
        <taxon>Vibrionaceae</taxon>
        <taxon>Vibrio</taxon>
    </lineage>
</organism>